<dbReference type="InterPro" id="IPR051454">
    <property type="entry name" value="RNA/ubiquinone_mod_enzymes"/>
</dbReference>
<accession>A0A9E6SUN3</accession>
<dbReference type="EMBL" id="WPCR01000001">
    <property type="protein sequence ID" value="NHM13193.1"/>
    <property type="molecule type" value="Genomic_DNA"/>
</dbReference>
<dbReference type="Proteomes" id="UP000636394">
    <property type="component" value="Unassembled WGS sequence"/>
</dbReference>
<evidence type="ECO:0000256" key="2">
    <source>
        <dbReference type="ARBA" id="ARBA00022801"/>
    </source>
</evidence>
<evidence type="ECO:0000313" key="7">
    <source>
        <dbReference type="Proteomes" id="UP000671910"/>
    </source>
</evidence>
<comment type="similarity">
    <text evidence="3">Belongs to the peptidase U32 family.</text>
</comment>
<organism evidence="5 7">
    <name type="scientific">Xiamenia xianingshaonis</name>
    <dbReference type="NCBI Taxonomy" id="2682776"/>
    <lineage>
        <taxon>Bacteria</taxon>
        <taxon>Bacillati</taxon>
        <taxon>Actinomycetota</taxon>
        <taxon>Coriobacteriia</taxon>
        <taxon>Eggerthellales</taxon>
        <taxon>Eggerthellaceae</taxon>
        <taxon>Xiamenia</taxon>
    </lineage>
</organism>
<gene>
    <name evidence="4" type="ORF">GMI68_00125</name>
    <name evidence="5" type="ORF">J7S26_01975</name>
</gene>
<dbReference type="Proteomes" id="UP000671910">
    <property type="component" value="Chromosome"/>
</dbReference>
<dbReference type="RefSeq" id="WP_166337997.1">
    <property type="nucleotide sequence ID" value="NZ_CP072829.1"/>
</dbReference>
<evidence type="ECO:0000256" key="3">
    <source>
        <dbReference type="ARBA" id="ARBA00038374"/>
    </source>
</evidence>
<dbReference type="GO" id="GO:0008233">
    <property type="term" value="F:peptidase activity"/>
    <property type="evidence" value="ECO:0007669"/>
    <property type="project" value="UniProtKB-KW"/>
</dbReference>
<name>A0A9E6SUN3_9ACTN</name>
<dbReference type="PANTHER" id="PTHR30217">
    <property type="entry name" value="PEPTIDASE U32 FAMILY"/>
    <property type="match status" value="1"/>
</dbReference>
<evidence type="ECO:0000313" key="6">
    <source>
        <dbReference type="Proteomes" id="UP000636394"/>
    </source>
</evidence>
<dbReference type="Pfam" id="PF01136">
    <property type="entry name" value="Peptidase_U32"/>
    <property type="match status" value="1"/>
</dbReference>
<dbReference type="PANTHER" id="PTHR30217:SF6">
    <property type="entry name" value="TRNA HYDROXYLATION PROTEIN P"/>
    <property type="match status" value="1"/>
</dbReference>
<dbReference type="SUPFAM" id="SSF51366">
    <property type="entry name" value="Ribulose-phoshate binding barrel"/>
    <property type="match status" value="1"/>
</dbReference>
<dbReference type="PROSITE" id="PS01276">
    <property type="entry name" value="PEPTIDASE_U32"/>
    <property type="match status" value="1"/>
</dbReference>
<evidence type="ECO:0000313" key="4">
    <source>
        <dbReference type="EMBL" id="NHM13193.1"/>
    </source>
</evidence>
<dbReference type="GO" id="GO:0006508">
    <property type="term" value="P:proteolysis"/>
    <property type="evidence" value="ECO:0007669"/>
    <property type="project" value="UniProtKB-KW"/>
</dbReference>
<dbReference type="InterPro" id="IPR001539">
    <property type="entry name" value="Peptidase_U32"/>
</dbReference>
<reference evidence="5" key="2">
    <citation type="submission" date="2021-04" db="EMBL/GenBank/DDBJ databases">
        <title>Novel species in family Eggerthellaceae.</title>
        <authorList>
            <person name="Zhang G."/>
        </authorList>
    </citation>
    <scope>NUCLEOTIDE SEQUENCE</scope>
    <source>
        <strain evidence="5">Zg-886</strain>
    </source>
</reference>
<keyword evidence="1" id="KW-0645">Protease</keyword>
<sequence length="424" mass="46326">MPTSPVALSGRSRCRQLELLAPAGGMAQLKTALRFGADAVYLACDRFGMRQRADNFTLPQVKEAVELAHGQGAKVFVTLNTLMDDDDVEALPEYLEALADARVDAFIVSDLGAFSLAQRYAPTVDLHVSTQASVANAEAARRWHDMGAVRVVCAREMSLDAIATLRAKAPATLEIEAFVHGAMCMAVSGRCLISSAMTGRSGNKGHCTQPCRWSYALVEETRPNVFYPIEEDVRGTYVMNAQDLNMLEHLDELACAGVDSIKIEGRNKRSFYVATVVHAYRQVLDGADPAQVAPELYTISHRPYGTGFYFGRPDQSPERDGYVKECLHAATVTDCRANGDGSFRIEAVCHNRFFPGAELELLSPRQSVEALRPQGVCWLPRDPETGATLPPVPVEVANRAAERYAFTSPIPAEAGDFLRSRIDP</sequence>
<protein>
    <submittedName>
        <fullName evidence="5">U32 family peptidase</fullName>
    </submittedName>
</protein>
<proteinExistence type="inferred from homology"/>
<keyword evidence="6" id="KW-1185">Reference proteome</keyword>
<dbReference type="InterPro" id="IPR011060">
    <property type="entry name" value="RibuloseP-bd_barrel"/>
</dbReference>
<reference evidence="4 6" key="1">
    <citation type="submission" date="2019-11" db="EMBL/GenBank/DDBJ databases">
        <title>Eggerthellaceae novel genus isolated from the rectal contents of marmort.</title>
        <authorList>
            <person name="Zhang G."/>
        </authorList>
    </citation>
    <scope>NUCLEOTIDE SEQUENCE [LARGE SCALE GENOMIC DNA]</scope>
    <source>
        <strain evidence="4">Zg-886</strain>
        <strain evidence="6">zg-886</strain>
    </source>
</reference>
<dbReference type="EMBL" id="CP072829">
    <property type="protein sequence ID" value="QTU84715.1"/>
    <property type="molecule type" value="Genomic_DNA"/>
</dbReference>
<evidence type="ECO:0000256" key="1">
    <source>
        <dbReference type="ARBA" id="ARBA00022670"/>
    </source>
</evidence>
<dbReference type="AlphaFoldDB" id="A0A9E6SUN3"/>
<dbReference type="KEGG" id="ebz:J7S26_01975"/>
<evidence type="ECO:0000313" key="5">
    <source>
        <dbReference type="EMBL" id="QTU84715.1"/>
    </source>
</evidence>
<keyword evidence="2" id="KW-0378">Hydrolase</keyword>